<accession>A0ABS8JMU8</accession>
<comment type="caution">
    <text evidence="2">The sequence shown here is derived from an EMBL/GenBank/DDBJ whole genome shotgun (WGS) entry which is preliminary data.</text>
</comment>
<dbReference type="Proteomes" id="UP001431019">
    <property type="component" value="Unassembled WGS sequence"/>
</dbReference>
<name>A0ABS8JMU8_9BURK</name>
<evidence type="ECO:0000259" key="1">
    <source>
        <dbReference type="Pfam" id="PF18593"/>
    </source>
</evidence>
<dbReference type="InterPro" id="IPR041129">
    <property type="entry name" value="CdiI_2"/>
</dbReference>
<proteinExistence type="predicted"/>
<gene>
    <name evidence="2" type="ORF">LJ656_01280</name>
</gene>
<evidence type="ECO:0000313" key="2">
    <source>
        <dbReference type="EMBL" id="MCC8391206.1"/>
    </source>
</evidence>
<reference evidence="2 3" key="1">
    <citation type="submission" date="2021-11" db="EMBL/GenBank/DDBJ databases">
        <authorList>
            <person name="Oh E.-T."/>
            <person name="Kim S.-B."/>
        </authorList>
    </citation>
    <scope>NUCLEOTIDE SEQUENCE [LARGE SCALE GENOMIC DNA]</scope>
    <source>
        <strain evidence="2 3">MMS20-SJTR3</strain>
    </source>
</reference>
<dbReference type="RefSeq" id="WP_230507468.1">
    <property type="nucleotide sequence ID" value="NZ_JAJITD010000001.1"/>
</dbReference>
<dbReference type="Pfam" id="PF18593">
    <property type="entry name" value="CdiI_2"/>
    <property type="match status" value="1"/>
</dbReference>
<evidence type="ECO:0000313" key="3">
    <source>
        <dbReference type="Proteomes" id="UP001431019"/>
    </source>
</evidence>
<keyword evidence="3" id="KW-1185">Reference proteome</keyword>
<feature type="domain" description="CdiI immunity protein" evidence="1">
    <location>
        <begin position="7"/>
        <end position="94"/>
    </location>
</feature>
<organism evidence="2 3">
    <name type="scientific">Paraburkholderia sejongensis</name>
    <dbReference type="NCBI Taxonomy" id="2886946"/>
    <lineage>
        <taxon>Bacteria</taxon>
        <taxon>Pseudomonadati</taxon>
        <taxon>Pseudomonadota</taxon>
        <taxon>Betaproteobacteria</taxon>
        <taxon>Burkholderiales</taxon>
        <taxon>Burkholderiaceae</taxon>
        <taxon>Paraburkholderia</taxon>
    </lineage>
</organism>
<protein>
    <recommendedName>
        <fullName evidence="1">CdiI immunity protein domain-containing protein</fullName>
    </recommendedName>
</protein>
<sequence>MIDEKSYPQFYILFGGYLNQDSDLWGETVEEVVLCFKRASSPNEIKATLAEIEKFKSESGEKIDEIFSEAYGDEFDPILWKYESTNHFLEELKKILTT</sequence>
<dbReference type="EMBL" id="JAJITD010000001">
    <property type="protein sequence ID" value="MCC8391206.1"/>
    <property type="molecule type" value="Genomic_DNA"/>
</dbReference>